<proteinExistence type="predicted"/>
<organism evidence="2 3">
    <name type="scientific">Undibacterium arcticum</name>
    <dbReference type="NCBI Taxonomy" id="1762892"/>
    <lineage>
        <taxon>Bacteria</taxon>
        <taxon>Pseudomonadati</taxon>
        <taxon>Pseudomonadota</taxon>
        <taxon>Betaproteobacteria</taxon>
        <taxon>Burkholderiales</taxon>
        <taxon>Oxalobacteraceae</taxon>
        <taxon>Undibacterium</taxon>
    </lineage>
</organism>
<gene>
    <name evidence="2" type="ORF">ACFOFO_07545</name>
</gene>
<evidence type="ECO:0000313" key="3">
    <source>
        <dbReference type="Proteomes" id="UP001595530"/>
    </source>
</evidence>
<evidence type="ECO:0000313" key="2">
    <source>
        <dbReference type="EMBL" id="MFC3107812.1"/>
    </source>
</evidence>
<dbReference type="RefSeq" id="WP_390324427.1">
    <property type="nucleotide sequence ID" value="NZ_JBHRTP010000020.1"/>
</dbReference>
<keyword evidence="1" id="KW-0732">Signal</keyword>
<dbReference type="EMBL" id="JBHRTP010000020">
    <property type="protein sequence ID" value="MFC3107812.1"/>
    <property type="molecule type" value="Genomic_DNA"/>
</dbReference>
<comment type="caution">
    <text evidence="2">The sequence shown here is derived from an EMBL/GenBank/DDBJ whole genome shotgun (WGS) entry which is preliminary data.</text>
</comment>
<evidence type="ECO:0000256" key="1">
    <source>
        <dbReference type="SAM" id="SignalP"/>
    </source>
</evidence>
<reference evidence="3" key="1">
    <citation type="journal article" date="2019" name="Int. J. Syst. Evol. Microbiol.">
        <title>The Global Catalogue of Microorganisms (GCM) 10K type strain sequencing project: providing services to taxonomists for standard genome sequencing and annotation.</title>
        <authorList>
            <consortium name="The Broad Institute Genomics Platform"/>
            <consortium name="The Broad Institute Genome Sequencing Center for Infectious Disease"/>
            <person name="Wu L."/>
            <person name="Ma J."/>
        </authorList>
    </citation>
    <scope>NUCLEOTIDE SEQUENCE [LARGE SCALE GENOMIC DNA]</scope>
    <source>
        <strain evidence="3">KCTC 42986</strain>
    </source>
</reference>
<feature type="chain" id="PRO_5046830731" evidence="1">
    <location>
        <begin position="29"/>
        <end position="165"/>
    </location>
</feature>
<keyword evidence="3" id="KW-1185">Reference proteome</keyword>
<sequence>MNNRNNLSAVSTLLLVPALALPTGNAAAQDATSVAGTYTPVLATSFGDNPRGQLILGSDGHYSLNLARATLPKIAAGARGKGPRRKTRRSSGAASSRVSSAAFYRWRSQLGGPVDAVAQAASFIDAGVLPPMRDAQPVMQGESASAALDVRLDLGHGLVLHIVRR</sequence>
<dbReference type="Proteomes" id="UP001595530">
    <property type="component" value="Unassembled WGS sequence"/>
</dbReference>
<protein>
    <submittedName>
        <fullName evidence="2">Uncharacterized protein</fullName>
    </submittedName>
</protein>
<accession>A0ABV7EYF7</accession>
<name>A0ABV7EYF7_9BURK</name>
<feature type="signal peptide" evidence="1">
    <location>
        <begin position="1"/>
        <end position="28"/>
    </location>
</feature>